<sequence>MADTIDILDPDNQSEQGAPQSTQERELALRVQYLFRQAWDAKQQLNLPQIWRMCDDYKHGRQNPKQSEEHPASVTNVIHRIVESQIADLIDKPYSSAAKGWEPSDDMFAEQAQNILDFILFRNHFKEKINLSEHDRLELGSTIIKVWTDPDGLDGRGLPKFEMVSPANWFPDPKVTAPHQLQDAEFVIHATPRSLSWFRRQFPERGKYVRREVAIPYDPDATFTDAEADEVHVDTSQKALLLEYYTRDEEGQLYCLHVANDILLEDSRKSNKPVQRRNLYPFVHINCYPRRGTIWGMGDVELLIPTQDLINELDDQIRLNARLMGNPQIVVGQGAGRGFDFRKWTSKPGLRIPMRDHNSFQVVPSVPVSPDVPVRREKAFQEADLIAGTPDVNRGEKPGQVTAAAAIMALQQAGQKTVIHKNEMFKAGWSQVLELLFDEVLENWDEEMWIRIDGDRPDYKFVNPAEFRSVPRMVPNALYGVAGFEDEDPIKELTDDDGKPLTRDAQFDFQLNLGNGFPNDRSFLLQVMTDFTRVAFPDGPAITRNEFRRFLRDQIGLDIDDDTDMQQQPPALPATPQPIPPMPGTIPEPMPQDIQQPIEPAMMGGVM</sequence>
<proteinExistence type="predicted"/>
<dbReference type="EMBL" id="BOVJ01000021">
    <property type="protein sequence ID" value="GIQ62148.1"/>
    <property type="molecule type" value="Genomic_DNA"/>
</dbReference>
<reference evidence="2 3" key="1">
    <citation type="submission" date="2021-04" db="EMBL/GenBank/DDBJ databases">
        <title>Draft genome sequence of Paenibacillus cisolokensis, LC2-13A.</title>
        <authorList>
            <person name="Uke A."/>
            <person name="Chhe C."/>
            <person name="Baramee S."/>
            <person name="Kosugi A."/>
        </authorList>
    </citation>
    <scope>NUCLEOTIDE SEQUENCE [LARGE SCALE GENOMIC DNA]</scope>
    <source>
        <strain evidence="2 3">LC2-13A</strain>
    </source>
</reference>
<dbReference type="Pfam" id="PF23899">
    <property type="entry name" value="SU10_portal"/>
    <property type="match status" value="1"/>
</dbReference>
<evidence type="ECO:0000313" key="2">
    <source>
        <dbReference type="EMBL" id="GIQ62148.1"/>
    </source>
</evidence>
<comment type="caution">
    <text evidence="2">The sequence shown here is derived from an EMBL/GenBank/DDBJ whole genome shotgun (WGS) entry which is preliminary data.</text>
</comment>
<gene>
    <name evidence="2" type="ORF">PACILC2_07160</name>
</gene>
<feature type="compositionally biased region" description="Pro residues" evidence="1">
    <location>
        <begin position="570"/>
        <end position="584"/>
    </location>
</feature>
<dbReference type="Proteomes" id="UP000680304">
    <property type="component" value="Unassembled WGS sequence"/>
</dbReference>
<evidence type="ECO:0008006" key="4">
    <source>
        <dbReference type="Google" id="ProtNLM"/>
    </source>
</evidence>
<keyword evidence="3" id="KW-1185">Reference proteome</keyword>
<feature type="compositionally biased region" description="Polar residues" evidence="1">
    <location>
        <begin position="11"/>
        <end position="22"/>
    </location>
</feature>
<protein>
    <recommendedName>
        <fullName evidence="4">Portal protein</fullName>
    </recommendedName>
</protein>
<feature type="region of interest" description="Disordered" evidence="1">
    <location>
        <begin position="1"/>
        <end position="23"/>
    </location>
</feature>
<name>A0ABQ4N1Z9_9BACL</name>
<dbReference type="InterPro" id="IPR056909">
    <property type="entry name" value="SU10_portal"/>
</dbReference>
<evidence type="ECO:0000313" key="3">
    <source>
        <dbReference type="Proteomes" id="UP000680304"/>
    </source>
</evidence>
<feature type="region of interest" description="Disordered" evidence="1">
    <location>
        <begin position="560"/>
        <end position="584"/>
    </location>
</feature>
<organism evidence="2 3">
    <name type="scientific">Paenibacillus cisolokensis</name>
    <dbReference type="NCBI Taxonomy" id="1658519"/>
    <lineage>
        <taxon>Bacteria</taxon>
        <taxon>Bacillati</taxon>
        <taxon>Bacillota</taxon>
        <taxon>Bacilli</taxon>
        <taxon>Bacillales</taxon>
        <taxon>Paenibacillaceae</taxon>
        <taxon>Paenibacillus</taxon>
    </lineage>
</organism>
<accession>A0ABQ4N1Z9</accession>
<dbReference type="RefSeq" id="WP_213527470.1">
    <property type="nucleotide sequence ID" value="NZ_BOVJ01000021.1"/>
</dbReference>
<evidence type="ECO:0000256" key="1">
    <source>
        <dbReference type="SAM" id="MobiDB-lite"/>
    </source>
</evidence>